<organism evidence="1 2">
    <name type="scientific">Paraglomus occultum</name>
    <dbReference type="NCBI Taxonomy" id="144539"/>
    <lineage>
        <taxon>Eukaryota</taxon>
        <taxon>Fungi</taxon>
        <taxon>Fungi incertae sedis</taxon>
        <taxon>Mucoromycota</taxon>
        <taxon>Glomeromycotina</taxon>
        <taxon>Glomeromycetes</taxon>
        <taxon>Paraglomerales</taxon>
        <taxon>Paraglomeraceae</taxon>
        <taxon>Paraglomus</taxon>
    </lineage>
</organism>
<name>A0A9N9A5G5_9GLOM</name>
<reference evidence="1" key="1">
    <citation type="submission" date="2021-06" db="EMBL/GenBank/DDBJ databases">
        <authorList>
            <person name="Kallberg Y."/>
            <person name="Tangrot J."/>
            <person name="Rosling A."/>
        </authorList>
    </citation>
    <scope>NUCLEOTIDE SEQUENCE</scope>
    <source>
        <strain evidence="1">IA702</strain>
    </source>
</reference>
<gene>
    <name evidence="1" type="ORF">POCULU_LOCUS3436</name>
</gene>
<dbReference type="AlphaFoldDB" id="A0A9N9A5G5"/>
<feature type="non-terminal residue" evidence="1">
    <location>
        <position position="1"/>
    </location>
</feature>
<protein>
    <submittedName>
        <fullName evidence="1">2991_t:CDS:1</fullName>
    </submittedName>
</protein>
<dbReference type="EMBL" id="CAJVPJ010000380">
    <property type="protein sequence ID" value="CAG8518304.1"/>
    <property type="molecule type" value="Genomic_DNA"/>
</dbReference>
<evidence type="ECO:0000313" key="2">
    <source>
        <dbReference type="Proteomes" id="UP000789572"/>
    </source>
</evidence>
<dbReference type="Proteomes" id="UP000789572">
    <property type="component" value="Unassembled WGS sequence"/>
</dbReference>
<proteinExistence type="predicted"/>
<comment type="caution">
    <text evidence="1">The sequence shown here is derived from an EMBL/GenBank/DDBJ whole genome shotgun (WGS) entry which is preliminary data.</text>
</comment>
<keyword evidence="2" id="KW-1185">Reference proteome</keyword>
<sequence length="155" mass="17764">VPLKRSDEGKELPCEKLPDIFIAMAKKKEPEFLLEIYSRGKLPHYIGLCHTRHILQRIMPYGTYYNTTSHTYPRYISYDLSEMVNTRQYQRDAQRGNADAWATVTSPEIVEGRPGKGLSNVSRKGPALSERVEVAERPFGKDVPHTTAFSMIIMY</sequence>
<evidence type="ECO:0000313" key="1">
    <source>
        <dbReference type="EMBL" id="CAG8518304.1"/>
    </source>
</evidence>
<accession>A0A9N9A5G5</accession>